<protein>
    <recommendedName>
        <fullName evidence="14">Bifunctional enzyme IspD/IspF</fullName>
    </recommendedName>
    <domain>
        <recommendedName>
            <fullName evidence="14">2-C-methyl-D-erythritol 4-phosphate cytidylyltransferase</fullName>
            <ecNumber evidence="14">2.7.7.60</ecNumber>
        </recommendedName>
        <alternativeName>
            <fullName evidence="14">4-diphosphocytidyl-2C-methyl-D-erythritol synthase</fullName>
        </alternativeName>
        <alternativeName>
            <fullName evidence="14">MEP cytidylyltransferase</fullName>
            <shortName evidence="14">MCT</shortName>
        </alternativeName>
    </domain>
    <domain>
        <recommendedName>
            <fullName evidence="14">2-C-methyl-D-erythritol 2,4-cyclodiphosphate synthase</fullName>
            <shortName evidence="14">MECDP-synthase</shortName>
            <shortName evidence="14">MECPP-synthase</shortName>
            <shortName evidence="14">MECPS</shortName>
            <ecNumber evidence="14">4.6.1.12</ecNumber>
        </recommendedName>
    </domain>
</protein>
<comment type="catalytic activity">
    <reaction evidence="1 14">
        <text>4-CDP-2-C-methyl-D-erythritol 2-phosphate = 2-C-methyl-D-erythritol 2,4-cyclic diphosphate + CMP</text>
        <dbReference type="Rhea" id="RHEA:23864"/>
        <dbReference type="ChEBI" id="CHEBI:57919"/>
        <dbReference type="ChEBI" id="CHEBI:58483"/>
        <dbReference type="ChEBI" id="CHEBI:60377"/>
        <dbReference type="EC" id="4.6.1.12"/>
    </reaction>
</comment>
<feature type="site" description="Transition state stabilizer" evidence="14">
    <location>
        <position position="397"/>
    </location>
</feature>
<dbReference type="InterPro" id="IPR020555">
    <property type="entry name" value="MECDP_synthase_CS"/>
</dbReference>
<comment type="function">
    <text evidence="14">Bifunctional enzyme that catalyzes the formation of 4-diphosphocytidyl-2-C-methyl-D-erythritol from CTP and 2-C-methyl-D-erythritol 4-phosphate (MEP) (IspD), and catalyzes the conversion of 4-diphosphocytidyl-2-C-methyl-D-erythritol 2-phosphate (CDP-ME2P) to 2-C-methyl-D-erythritol 2,4-cyclodiphosphate (ME-CPP) with a corresponding release of cytidine 5-monophosphate (CMP) (IspF).</text>
</comment>
<dbReference type="EMBL" id="LN829119">
    <property type="protein sequence ID" value="CPR21585.1"/>
    <property type="molecule type" value="Genomic_DNA"/>
</dbReference>
<dbReference type="GO" id="GO:0019288">
    <property type="term" value="P:isopentenyl diphosphate biosynthetic process, methylerythritol 4-phosphate pathway"/>
    <property type="evidence" value="ECO:0007669"/>
    <property type="project" value="UniProtKB-UniRule"/>
</dbReference>
<dbReference type="PROSITE" id="PS01295">
    <property type="entry name" value="ISPD"/>
    <property type="match status" value="1"/>
</dbReference>
<dbReference type="Gene3D" id="3.30.1330.50">
    <property type="entry name" value="2-C-methyl-D-erythritol 2,4-cyclodiphosphate synthase"/>
    <property type="match status" value="1"/>
</dbReference>
<dbReference type="InterPro" id="IPR034683">
    <property type="entry name" value="IspD/TarI"/>
</dbReference>
<dbReference type="GO" id="GO:0016114">
    <property type="term" value="P:terpenoid biosynthetic process"/>
    <property type="evidence" value="ECO:0007669"/>
    <property type="project" value="InterPro"/>
</dbReference>
<evidence type="ECO:0000256" key="10">
    <source>
        <dbReference type="ARBA" id="ARBA00022723"/>
    </source>
</evidence>
<dbReference type="PROSITE" id="PS01350">
    <property type="entry name" value="ISPF"/>
    <property type="match status" value="1"/>
</dbReference>
<dbReference type="InterPro" id="IPR018294">
    <property type="entry name" value="ISPD_synthase_CS"/>
</dbReference>
<evidence type="ECO:0000256" key="9">
    <source>
        <dbReference type="ARBA" id="ARBA00022695"/>
    </source>
</evidence>
<dbReference type="Pfam" id="PF02542">
    <property type="entry name" value="YgbB"/>
    <property type="match status" value="1"/>
</dbReference>
<comment type="similarity">
    <text evidence="7">Belongs to the IspD/TarI cytidylyltransferase family. IspD subfamily.</text>
</comment>
<feature type="binding site" evidence="14">
    <location>
        <position position="274"/>
    </location>
    <ligand>
        <name>a divalent metal cation</name>
        <dbReference type="ChEBI" id="CHEBI:60240"/>
    </ligand>
</feature>
<dbReference type="SUPFAM" id="SSF53448">
    <property type="entry name" value="Nucleotide-diphospho-sugar transferases"/>
    <property type="match status" value="1"/>
</dbReference>
<dbReference type="PANTHER" id="PTHR43181:SF1">
    <property type="entry name" value="2-C-METHYL-D-ERYTHRITOL 2,4-CYCLODIPHOSPHATE SYNTHASE, CHLOROPLASTIC"/>
    <property type="match status" value="1"/>
</dbReference>
<feature type="binding site" evidence="14">
    <location>
        <begin position="272"/>
        <end position="274"/>
    </location>
    <ligand>
        <name>4-CDP-2-C-methyl-D-erythritol 2-phosphate</name>
        <dbReference type="ChEBI" id="CHEBI:57919"/>
    </ligand>
</feature>
<evidence type="ECO:0000256" key="3">
    <source>
        <dbReference type="ARBA" id="ARBA00001968"/>
    </source>
</evidence>
<dbReference type="InterPro" id="IPR001228">
    <property type="entry name" value="IspD"/>
</dbReference>
<evidence type="ECO:0000313" key="17">
    <source>
        <dbReference type="Proteomes" id="UP000033187"/>
    </source>
</evidence>
<dbReference type="KEGG" id="fil:BN1229_v1_2799"/>
<dbReference type="GO" id="GO:0050518">
    <property type="term" value="F:2-C-methyl-D-erythritol 4-phosphate cytidylyltransferase activity"/>
    <property type="evidence" value="ECO:0007669"/>
    <property type="project" value="UniProtKB-UniRule"/>
</dbReference>
<dbReference type="KEGG" id="fiy:BN1229_v1_3114"/>
<keyword evidence="17" id="KW-1185">Reference proteome</keyword>
<feature type="site" description="Transition state stabilizer" evidence="14">
    <location>
        <position position="298"/>
    </location>
</feature>
<keyword evidence="10 14" id="KW-0479">Metal-binding</keyword>
<feature type="binding site" evidence="14">
    <location>
        <position position="406"/>
    </location>
    <ligand>
        <name>4-CDP-2-C-methyl-D-erythritol 2-phosphate</name>
        <dbReference type="ChEBI" id="CHEBI:57919"/>
    </ligand>
</feature>
<dbReference type="NCBIfam" id="NF006899">
    <property type="entry name" value="PRK09382.1"/>
    <property type="match status" value="1"/>
</dbReference>
<proteinExistence type="inferred from homology"/>
<dbReference type="UniPathway" id="UPA00056">
    <property type="reaction ID" value="UER00093"/>
</dbReference>
<feature type="site" description="Positions MEP for the nucleophilic attack" evidence="14">
    <location>
        <position position="242"/>
    </location>
</feature>
<reference evidence="17" key="1">
    <citation type="submission" date="2015-02" db="EMBL/GenBank/DDBJ databases">
        <authorList>
            <person name="Chooi Y.-H."/>
        </authorList>
    </citation>
    <scope>NUCLEOTIDE SEQUENCE [LARGE SCALE GENOMIC DNA]</scope>
    <source>
        <strain evidence="17">strain Y</strain>
    </source>
</reference>
<dbReference type="InterPro" id="IPR026596">
    <property type="entry name" value="IspD/F"/>
</dbReference>
<feature type="site" description="Transition state stabilizer" evidence="14">
    <location>
        <position position="43"/>
    </location>
</feature>
<evidence type="ECO:0000256" key="7">
    <source>
        <dbReference type="ARBA" id="ARBA00009789"/>
    </source>
</evidence>
<comment type="similarity">
    <text evidence="14">In the N-terminal section; belongs to the IspD/TarI cytidylyltransferase family. IspD subfamily.</text>
</comment>
<dbReference type="PANTHER" id="PTHR43181">
    <property type="entry name" value="2-C-METHYL-D-ERYTHRITOL 2,4-CYCLODIPHOSPHATE SYNTHASE, CHLOROPLASTIC"/>
    <property type="match status" value="1"/>
</dbReference>
<comment type="cofactor">
    <cofactor evidence="3 14">
        <name>a divalent metal cation</name>
        <dbReference type="ChEBI" id="CHEBI:60240"/>
    </cofactor>
</comment>
<dbReference type="InterPro" id="IPR003526">
    <property type="entry name" value="MECDP_synthase"/>
</dbReference>
<feature type="binding site" evidence="14">
    <location>
        <begin position="396"/>
        <end position="399"/>
    </location>
    <ligand>
        <name>4-CDP-2-C-methyl-D-erythritol 2-phosphate</name>
        <dbReference type="ChEBI" id="CHEBI:57919"/>
    </ligand>
</feature>
<comment type="pathway">
    <text evidence="4 14">Isoprenoid biosynthesis; isopentenyl diphosphate biosynthesis via DXP pathway; isopentenyl diphosphate from 1-deoxy-D-xylulose 5-phosphate: step 4/6.</text>
</comment>
<keyword evidence="11 14" id="KW-0414">Isoprene biosynthesis</keyword>
<dbReference type="FunFam" id="3.90.550.10:FF:000003">
    <property type="entry name" value="2-C-methyl-D-erythritol 4-phosphate cytidylyltransferase"/>
    <property type="match status" value="1"/>
</dbReference>
<feature type="binding site" evidence="14">
    <location>
        <begin position="320"/>
        <end position="322"/>
    </location>
    <ligand>
        <name>4-CDP-2-C-methyl-D-erythritol 2-phosphate</name>
        <dbReference type="ChEBI" id="CHEBI:57919"/>
    </ligand>
</feature>
<comment type="similarity">
    <text evidence="14">In the C-terminal section; belongs to the IspF family.</text>
</comment>
<evidence type="ECO:0000256" key="12">
    <source>
        <dbReference type="ARBA" id="ARBA00023239"/>
    </source>
</evidence>
<dbReference type="HAMAP" id="MF_00107">
    <property type="entry name" value="IspF"/>
    <property type="match status" value="1"/>
</dbReference>
<comment type="catalytic activity">
    <reaction evidence="2 14">
        <text>2-C-methyl-D-erythritol 4-phosphate + CTP + H(+) = 4-CDP-2-C-methyl-D-erythritol + diphosphate</text>
        <dbReference type="Rhea" id="RHEA:13429"/>
        <dbReference type="ChEBI" id="CHEBI:15378"/>
        <dbReference type="ChEBI" id="CHEBI:33019"/>
        <dbReference type="ChEBI" id="CHEBI:37563"/>
        <dbReference type="ChEBI" id="CHEBI:57823"/>
        <dbReference type="ChEBI" id="CHEBI:58262"/>
        <dbReference type="EC" id="2.7.7.60"/>
    </reaction>
</comment>
<comment type="pathway">
    <text evidence="5 14">Isoprenoid biosynthesis; isopentenyl diphosphate biosynthesis via DXP pathway; isopentenyl diphosphate from 1-deoxy-D-xylulose 5-phosphate: step 2/6.</text>
</comment>
<evidence type="ECO:0000256" key="4">
    <source>
        <dbReference type="ARBA" id="ARBA00004709"/>
    </source>
</evidence>
<evidence type="ECO:0000256" key="1">
    <source>
        <dbReference type="ARBA" id="ARBA00000200"/>
    </source>
</evidence>
<keyword evidence="12 14" id="KW-0456">Lyase</keyword>
<evidence type="ECO:0000256" key="5">
    <source>
        <dbReference type="ARBA" id="ARBA00004787"/>
    </source>
</evidence>
<dbReference type="CDD" id="cd00554">
    <property type="entry name" value="MECDP_synthase"/>
    <property type="match status" value="1"/>
</dbReference>
<name>A0A0D6JIB7_9HYPH</name>
<keyword evidence="13 14" id="KW-0511">Multifunctional enzyme</keyword>
<dbReference type="NCBIfam" id="TIGR00151">
    <property type="entry name" value="ispF"/>
    <property type="match status" value="1"/>
</dbReference>
<evidence type="ECO:0000256" key="8">
    <source>
        <dbReference type="ARBA" id="ARBA00022679"/>
    </source>
</evidence>
<dbReference type="OrthoDB" id="9804336at2"/>
<evidence type="ECO:0000313" key="16">
    <source>
        <dbReference type="EMBL" id="CPR21585.1"/>
    </source>
</evidence>
<dbReference type="EC" id="4.6.1.12" evidence="14"/>
<keyword evidence="8 14" id="KW-0808">Transferase</keyword>
<dbReference type="HAMAP" id="MF_00108">
    <property type="entry name" value="IspD"/>
    <property type="match status" value="1"/>
</dbReference>
<feature type="site" description="Transition state stabilizer" evidence="14">
    <location>
        <position position="52"/>
    </location>
</feature>
<evidence type="ECO:0000256" key="6">
    <source>
        <dbReference type="ARBA" id="ARBA00008480"/>
    </source>
</evidence>
<evidence type="ECO:0000259" key="15">
    <source>
        <dbReference type="Pfam" id="PF02542"/>
    </source>
</evidence>
<dbReference type="HAMAP" id="MF_01520">
    <property type="entry name" value="IspDF"/>
    <property type="match status" value="1"/>
</dbReference>
<gene>
    <name evidence="14 16" type="primary">ispDF</name>
    <name evidence="16" type="ORF">YBN1229_v1_3114</name>
</gene>
<feature type="region of interest" description="2-C-methyl-D-erythritol 4-phosphate cytidylyltransferase" evidence="14">
    <location>
        <begin position="1"/>
        <end position="265"/>
    </location>
</feature>
<dbReference type="GO" id="GO:0008685">
    <property type="term" value="F:2-C-methyl-D-erythritol 2,4-cyclodiphosphate synthase activity"/>
    <property type="evidence" value="ECO:0007669"/>
    <property type="project" value="UniProtKB-UniRule"/>
</dbReference>
<feature type="binding site" evidence="14">
    <location>
        <begin position="298"/>
        <end position="299"/>
    </location>
    <ligand>
        <name>4-CDP-2-C-methyl-D-erythritol 2-phosphate</name>
        <dbReference type="ChEBI" id="CHEBI:57919"/>
    </ligand>
</feature>
<dbReference type="InterPro" id="IPR029044">
    <property type="entry name" value="Nucleotide-diphossugar_trans"/>
</dbReference>
<dbReference type="NCBIfam" id="TIGR00453">
    <property type="entry name" value="ispD"/>
    <property type="match status" value="1"/>
</dbReference>
<keyword evidence="9 14" id="KW-0548">Nucleotidyltransferase</keyword>
<evidence type="ECO:0000256" key="14">
    <source>
        <dbReference type="HAMAP-Rule" id="MF_01520"/>
    </source>
</evidence>
<evidence type="ECO:0000256" key="13">
    <source>
        <dbReference type="ARBA" id="ARBA00023268"/>
    </source>
</evidence>
<feature type="domain" description="2-C-methyl-D-erythritol 2,4-cyclodiphosphate synthase" evidence="15">
    <location>
        <begin position="267"/>
        <end position="418"/>
    </location>
</feature>
<dbReference type="SUPFAM" id="SSF69765">
    <property type="entry name" value="IpsF-like"/>
    <property type="match status" value="1"/>
</dbReference>
<evidence type="ECO:0000256" key="2">
    <source>
        <dbReference type="ARBA" id="ARBA00001282"/>
    </source>
</evidence>
<dbReference type="RefSeq" id="WP_082101148.1">
    <property type="nucleotide sequence ID" value="NZ_LN829118.1"/>
</dbReference>
<accession>A0A0D6JIB7</accession>
<dbReference type="GO" id="GO:0046872">
    <property type="term" value="F:metal ion binding"/>
    <property type="evidence" value="ECO:0007669"/>
    <property type="project" value="UniProtKB-KW"/>
</dbReference>
<dbReference type="AlphaFoldDB" id="A0A0D6JIB7"/>
<evidence type="ECO:0000256" key="11">
    <source>
        <dbReference type="ARBA" id="ARBA00023229"/>
    </source>
</evidence>
<dbReference type="EC" id="2.7.7.60" evidence="14"/>
<feature type="site" description="Positions MEP for the nucleophilic attack" evidence="14">
    <location>
        <position position="185"/>
    </location>
</feature>
<dbReference type="Proteomes" id="UP000033187">
    <property type="component" value="Chromosome 1"/>
</dbReference>
<dbReference type="CDD" id="cd02516">
    <property type="entry name" value="CDP-ME_synthetase"/>
    <property type="match status" value="1"/>
</dbReference>
<dbReference type="InterPro" id="IPR036571">
    <property type="entry name" value="MECDP_synthase_sf"/>
</dbReference>
<dbReference type="Gene3D" id="3.90.550.10">
    <property type="entry name" value="Spore Coat Polysaccharide Biosynthesis Protein SpsA, Chain A"/>
    <property type="match status" value="1"/>
</dbReference>
<comment type="caution">
    <text evidence="14">Lacks conserved residue(s) required for the propagation of feature annotation.</text>
</comment>
<dbReference type="Pfam" id="PF01128">
    <property type="entry name" value="IspD"/>
    <property type="match status" value="1"/>
</dbReference>
<comment type="similarity">
    <text evidence="6">Belongs to the IspF family.</text>
</comment>
<feature type="binding site" evidence="14">
    <location>
        <position position="306"/>
    </location>
    <ligand>
        <name>a divalent metal cation</name>
        <dbReference type="ChEBI" id="CHEBI:60240"/>
    </ligand>
</feature>
<sequence length="422" mass="44637">MHAFAGAIAEIPVGRYEGASGRSKKAKTLKVAALVVAAGRGHRAGGTIGSPKQYALVGGVPVLRRSIDTFDAHPRIDLLAVVIHPDDQELYLGATRDCSMKLRAPIVGGDTRQQSVLAGLETLAGEHPDVVLIHDAARPFADAKIIDRVISALEAGARGAIAASALADTLKRVDDRGRIGATIPREELWCAQTPQGFTFAEILDVHRKAAASGENRFTDDASIAEWAGLDVVVVEGSSANRKLTTAEDLILADRLLSSRDRDLVPHVGTGFDVHRFGDGDHVWLCGVRIEHSHSLVGHSDADVGLHALTDALLGALGDGDIGAHFPPSDIQWKGARSNIFLEDAARRARERGGRISNVDVTLLAETPKIGPHRDAMRAAIAAILEIDIRNVGVKATTMEGLGFVGRGEGLAAMASATVLLPY</sequence>
<feature type="binding site" evidence="14">
    <location>
        <position position="403"/>
    </location>
    <ligand>
        <name>4-CDP-2-C-methyl-D-erythritol 2-phosphate</name>
        <dbReference type="ChEBI" id="CHEBI:57919"/>
    </ligand>
</feature>
<organism evidence="16 17">
    <name type="scientific">Candidatus Filomicrobium marinum</name>
    <dbReference type="NCBI Taxonomy" id="1608628"/>
    <lineage>
        <taxon>Bacteria</taxon>
        <taxon>Pseudomonadati</taxon>
        <taxon>Pseudomonadota</taxon>
        <taxon>Alphaproteobacteria</taxon>
        <taxon>Hyphomicrobiales</taxon>
        <taxon>Hyphomicrobiaceae</taxon>
        <taxon>Filomicrobium</taxon>
    </lineage>
</organism>
<feature type="binding site" evidence="14">
    <location>
        <position position="272"/>
    </location>
    <ligand>
        <name>a divalent metal cation</name>
        <dbReference type="ChEBI" id="CHEBI:60240"/>
    </ligand>
</feature>
<feature type="region of interest" description="2-C-methyl-D-erythritol 2,4-cyclodiphosphate synthase" evidence="14">
    <location>
        <begin position="266"/>
        <end position="422"/>
    </location>
</feature>